<feature type="transmembrane region" description="Helical" evidence="1">
    <location>
        <begin position="209"/>
        <end position="228"/>
    </location>
</feature>
<keyword evidence="1" id="KW-0812">Transmembrane</keyword>
<sequence length="339" mass="38389">MLNPFNTLKIINPSAGAAVMAIGIFLFASIDRIPFLGDAAAILVLPYLFISLIIFLSIIAQVLQPDFLTPFINNPVNSFVMGSWIAGISVVCNVVLKFYPEAEDILLWIAVCNSVVFFLFLFFYLRNIFKLFKGRLKHEVHGVVLLSTVSTQSIVILWIELNPSLPYIISAAGIAAGLCFYIAGTGLILARFLHLKDWSLAEDWANTNCIIHGALSISGLALTLSHILPPVWLMRYWLIALFFFAVIEAIEMARAYKRMQIYGWRKGLLTYQVSQWSRNFTFGMLFAFTNTLVNDPFYTGVHLPFQSLLITILPWVVFLLLILEICLWIDSRLFERLFS</sequence>
<name>A0A3A1R5K6_9BACI</name>
<keyword evidence="1" id="KW-1133">Transmembrane helix</keyword>
<feature type="transmembrane region" description="Helical" evidence="1">
    <location>
        <begin position="12"/>
        <end position="30"/>
    </location>
</feature>
<keyword evidence="3" id="KW-1185">Reference proteome</keyword>
<feature type="transmembrane region" description="Helical" evidence="1">
    <location>
        <begin position="276"/>
        <end position="293"/>
    </location>
</feature>
<keyword evidence="1" id="KW-0472">Membrane</keyword>
<reference evidence="2 3" key="1">
    <citation type="submission" date="2018-09" db="EMBL/GenBank/DDBJ databases">
        <title>Bacillus saliacetes sp. nov., isolated from Thai shrimp paste (Ka-pi).</title>
        <authorList>
            <person name="Daroonpunt R."/>
            <person name="Tanasupawat S."/>
            <person name="Yiamsombut S."/>
        </authorList>
    </citation>
    <scope>NUCLEOTIDE SEQUENCE [LARGE SCALE GENOMIC DNA]</scope>
    <source>
        <strain evidence="2 3">SKP7-4</strain>
    </source>
</reference>
<feature type="transmembrane region" description="Helical" evidence="1">
    <location>
        <begin position="234"/>
        <end position="256"/>
    </location>
</feature>
<proteinExistence type="predicted"/>
<feature type="transmembrane region" description="Helical" evidence="1">
    <location>
        <begin position="42"/>
        <end position="63"/>
    </location>
</feature>
<organism evidence="2 3">
    <name type="scientific">Bacillus salacetis</name>
    <dbReference type="NCBI Taxonomy" id="2315464"/>
    <lineage>
        <taxon>Bacteria</taxon>
        <taxon>Bacillati</taxon>
        <taxon>Bacillota</taxon>
        <taxon>Bacilli</taxon>
        <taxon>Bacillales</taxon>
        <taxon>Bacillaceae</taxon>
        <taxon>Bacillus</taxon>
    </lineage>
</organism>
<feature type="transmembrane region" description="Helical" evidence="1">
    <location>
        <begin position="105"/>
        <end position="128"/>
    </location>
</feature>
<dbReference type="AlphaFoldDB" id="A0A3A1R5K6"/>
<evidence type="ECO:0000313" key="2">
    <source>
        <dbReference type="EMBL" id="RIW37396.1"/>
    </source>
</evidence>
<feature type="transmembrane region" description="Helical" evidence="1">
    <location>
        <begin position="305"/>
        <end position="329"/>
    </location>
</feature>
<evidence type="ECO:0000256" key="1">
    <source>
        <dbReference type="SAM" id="Phobius"/>
    </source>
</evidence>
<feature type="transmembrane region" description="Helical" evidence="1">
    <location>
        <begin position="140"/>
        <end position="159"/>
    </location>
</feature>
<comment type="caution">
    <text evidence="2">The sequence shown here is derived from an EMBL/GenBank/DDBJ whole genome shotgun (WGS) entry which is preliminary data.</text>
</comment>
<accession>A0A3A1R5K6</accession>
<dbReference type="Gene3D" id="1.50.10.150">
    <property type="entry name" value="Voltage-dependent anion channel"/>
    <property type="match status" value="1"/>
</dbReference>
<feature type="transmembrane region" description="Helical" evidence="1">
    <location>
        <begin position="165"/>
        <end position="189"/>
    </location>
</feature>
<protein>
    <submittedName>
        <fullName evidence="2">Uncharacterized protein</fullName>
    </submittedName>
</protein>
<dbReference type="EMBL" id="QXIR01000004">
    <property type="protein sequence ID" value="RIW37396.1"/>
    <property type="molecule type" value="Genomic_DNA"/>
</dbReference>
<gene>
    <name evidence="2" type="ORF">D3H55_05010</name>
</gene>
<evidence type="ECO:0000313" key="3">
    <source>
        <dbReference type="Proteomes" id="UP000265801"/>
    </source>
</evidence>
<dbReference type="InterPro" id="IPR038665">
    <property type="entry name" value="Voltage-dep_anion_channel_sf"/>
</dbReference>
<dbReference type="Proteomes" id="UP000265801">
    <property type="component" value="Unassembled WGS sequence"/>
</dbReference>